<dbReference type="Pfam" id="PF17965">
    <property type="entry name" value="MucBP_2"/>
    <property type="match status" value="1"/>
</dbReference>
<gene>
    <name evidence="8" type="ORF">FD02_GL001629</name>
</gene>
<dbReference type="InterPro" id="IPR041286">
    <property type="entry name" value="MBG_2"/>
</dbReference>
<dbReference type="NCBIfam" id="TIGR01167">
    <property type="entry name" value="LPXTG_anchor"/>
    <property type="match status" value="1"/>
</dbReference>
<feature type="region of interest" description="Disordered" evidence="5">
    <location>
        <begin position="2210"/>
        <end position="2229"/>
    </location>
</feature>
<dbReference type="PROSITE" id="PS50847">
    <property type="entry name" value="GRAM_POS_ANCHORING"/>
    <property type="match status" value="1"/>
</dbReference>
<keyword evidence="6" id="KW-0472">Membrane</keyword>
<dbReference type="InterPro" id="IPR041558">
    <property type="entry name" value="MucBP_2"/>
</dbReference>
<keyword evidence="6" id="KW-0812">Transmembrane</keyword>
<keyword evidence="2" id="KW-0964">Secreted</keyword>
<keyword evidence="9" id="KW-1185">Reference proteome</keyword>
<evidence type="ECO:0000259" key="7">
    <source>
        <dbReference type="PROSITE" id="PS50847"/>
    </source>
</evidence>
<evidence type="ECO:0000256" key="4">
    <source>
        <dbReference type="ARBA" id="ARBA00023088"/>
    </source>
</evidence>
<proteinExistence type="predicted"/>
<accession>A0A0R1JMD0</accession>
<dbReference type="NCBIfam" id="TIGR03715">
    <property type="entry name" value="KxYKxGKxW"/>
    <property type="match status" value="1"/>
</dbReference>
<feature type="region of interest" description="Disordered" evidence="5">
    <location>
        <begin position="1542"/>
        <end position="1564"/>
    </location>
</feature>
<dbReference type="Pfam" id="PF19258">
    <property type="entry name" value="KxYKxGKxW_sig"/>
    <property type="match status" value="1"/>
</dbReference>
<feature type="compositionally biased region" description="Low complexity" evidence="5">
    <location>
        <begin position="2337"/>
        <end position="2365"/>
    </location>
</feature>
<dbReference type="EMBL" id="AZDJ01000022">
    <property type="protein sequence ID" value="KRK72656.1"/>
    <property type="molecule type" value="Genomic_DNA"/>
</dbReference>
<dbReference type="Pfam" id="PF18676">
    <property type="entry name" value="MBG_2"/>
    <property type="match status" value="3"/>
</dbReference>
<feature type="compositionally biased region" description="Low complexity" evidence="5">
    <location>
        <begin position="1545"/>
        <end position="1564"/>
    </location>
</feature>
<name>A0A0R1JMD0_9LACO</name>
<dbReference type="InterPro" id="IPR041495">
    <property type="entry name" value="Mub_B2"/>
</dbReference>
<dbReference type="RefSeq" id="WP_056951137.1">
    <property type="nucleotide sequence ID" value="NZ_AZDJ01000022.1"/>
</dbReference>
<evidence type="ECO:0000256" key="2">
    <source>
        <dbReference type="ARBA" id="ARBA00022525"/>
    </source>
</evidence>
<dbReference type="InterPro" id="IPR041277">
    <property type="entry name" value="MBG_Lactobacillales"/>
</dbReference>
<evidence type="ECO:0000313" key="9">
    <source>
        <dbReference type="Proteomes" id="UP000051804"/>
    </source>
</evidence>
<keyword evidence="3" id="KW-0732">Signal</keyword>
<sequence>MPYSRKHARLQRDLEEEKRHYKLFKKGKLWMTAGMSLLVAGLMLAPQLDAAAAEQPAVTDQTSAATQAAATTQPADYTGTAVTVTAPAMPINGTVAPTAKVASDLTAPSFAASDFDVSAVDAAKAGTYAVTLNASGLAKLQAANPTRHLTETNVAAGQVTVTAPAAKAATATPAKTTTAPAQSAAKTAATKTPATTSQYSDATATTVATGAQRTQQQLSQYVAQDDQLAAADPQDTIVNNAAMHALKTSQAKETKQVLDLTAGAKAIAAANPSAAVAKLAQAAQILNTMNQELTQAAVMLDSDRNGAKSGAKAAAQAALAQAVLPTGATGAVDAYGDLIITAGDTTTYQAAVAAIKAQGLLSAFREVVDPAQSDRLTWNTDNAGLVVVNSDGTASFHLDGLKSIYSAVSFNFSYTGNAGDTFHVTVPGDLPGGIGYKMNTQATGDPVITYNADGSATLTWTVANTGDTLTQTVTMNQVGDANWTAPADLASHTTASGGIGGSTGGIEPGTALTITYGGTNVDDQTTKLTLDSGVELNGAELKQITVWNPGSSLLYNGVNYAFQLDLDAGDPAAAGSTNSMAGKSIGVATNYIIKHAEIAVPIDFTLNEAATEQANYQLGRAIEGLSITQPDGKGGNLIVSTTGTVSANDELQGIRFVGSFAGYTQADIDAVTAGKWLGNPKVIDETLANAYFALKSLSYSHTASGPVKDMVVTEDSPSATHDAPIGTREYVDYLNYFLVVLRNNTTPQIKSDNNLSLNLTGLAANDTGKLLIGDTTSNVLATMGYQVSGTRPIAGTINVAVPDGIDSTGLYVPLASQAWRDWTNNQPLTYDITVDYSDGTSASFSQVKEGTTLSTLPGTGTVNTTTMLTVPAGAHITGYHITPNKMDSGDSLLTTDQFNFGGGGENVNGQPYGAVNDLYAQSFGILGHVDSSVADGTVLNLKYSFTPANDLTVYSPDKVVPITAVASAPITLNTISDTGTTITPGQTFSLSLGVSGDTNQTATVNLNANGYYLNNIHNGGVANDNQTGYANRPTDKDRNDATGFAGVSRIKFEPVFYVTVPKQTQLVKNTDGTLFTKVGAGWNGVSATPTVTQYTNADGQIVYKIDYTGTGLNWLPSNMQLKFNFKADSDANTAGLNIANTSATSYAVGSTTVNVPAAANGGKDGEATPVFMVAGDDTSAVINTKPFDAATAGSNYRPEDAQNLSTTLTDADGNTTKVSGLSMFAINMSNISRDAFAVGYGDDAANTLAIQAPAKLNLGGTIKGNMDEGYSDDGANAPLPNGTDAETVRMRMTNDTSSTVANVAGILNLPQTNTPNTADAAGTFALKLTGPVKEGNATTTLYSTHQLTMSDDGSTVTLDNGHVLYLNGSGTSTTTADDLLTAGQVTDWSSIAAILTQVPTLAAQASDEIVLNVADPTSADDKGKVTSFGFTYRADGLQNVSGTIKDSILTTGIIKNVDQNGNIINGDTNLTQATFDDAGQPESNPYGKTGDTISNDTSVPIPGYIYVWTDGDSTLKADGSATLVNHYQLDQAKLVVDGADKETATGDATPNTSTTTTNPAPTGTNQITFQTTDANLAQPGKTYFVTVTSVAHDPSDPSKAVPTVEGTIYPTLAAAVAAHPDFDDIVDNYSIDSQVFTVNYIAMAGATKQYDGDASTDPTTYTVTLPAGFTAPTWTAADFDNSGITSQDVGDYTVTLSAQGLSDLQAANPDYDFSKLDPTTISATFSITKAPITITAPTATKVYDGTPYADALTATVTGQPTKGVAPVYTLNDVSGDVNVGEYALTVTADPAANKNYDITVAPGKLTITPAALTIAAPTVTKVYDGKGYTTALTGTVTTVPTAGVTPTYTLTDVSGDKNVGEYDILVTVDASANPNYTITTTNGKLKITPAAITITAPTKTKVYDGKGYTDPLTGTVTGVPAGADQPTYTLSDVSDDKNVGEYAIKVTADATANPNYTITTADGKLTITPAAITITAPTKTKVYDGKGYTDPLTGTVTGVPAGAEQPTYTLSDVSGDKNAGEYAITVTADATANPNYTVTTANGKLTITKAPVTVTAPNVTKKWDNQPYTGDDLVGTVTGQPTDGDPVAYQLSDLSGDTAVGTYPITVTVGTNPNYDVTTTPGTLTITEADTQYLKVNYEDDTTGKHLRTDTDHGYTGTQSDYKTAGAIAAYEQDGYDLVSDDFPASGVTFDDDTTVDQLFTVHLKHHVDTVTPDNPHDPGTPIDPSNPTGPQWPTGVTETDLNHTVTETIQYRFANGKTAAPTHQVSLTFTRSATVDDVTGAVSYTDWTPTAGDSFAAVTAPQVPGYIADPQEVAAVAGVTGDSADLSYTVTYNAKTPESTPVTPTTPTATKQPTVTPAAPVAPTSNRLPTTGDAQNDWLAIAGIGLFAALGLVGMRKREDTEK</sequence>
<evidence type="ECO:0000256" key="1">
    <source>
        <dbReference type="ARBA" id="ARBA00022512"/>
    </source>
</evidence>
<dbReference type="Proteomes" id="UP000051804">
    <property type="component" value="Unassembled WGS sequence"/>
</dbReference>
<dbReference type="PATRIC" id="fig|1291734.4.peg.1677"/>
<dbReference type="InterPro" id="IPR022263">
    <property type="entry name" value="KxYKxGKxW"/>
</dbReference>
<keyword evidence="1" id="KW-0134">Cell wall</keyword>
<evidence type="ECO:0000313" key="8">
    <source>
        <dbReference type="EMBL" id="KRK72656.1"/>
    </source>
</evidence>
<feature type="domain" description="Gram-positive cocci surface proteins LPxTG" evidence="7">
    <location>
        <begin position="2369"/>
        <end position="2404"/>
    </location>
</feature>
<feature type="transmembrane region" description="Helical" evidence="6">
    <location>
        <begin position="2379"/>
        <end position="2396"/>
    </location>
</feature>
<dbReference type="OrthoDB" id="2255965at2"/>
<dbReference type="Pfam" id="PF17966">
    <property type="entry name" value="Muc_B2"/>
    <property type="match status" value="1"/>
</dbReference>
<organism evidence="8 9">
    <name type="scientific">Lacticaseibacillus nasuensis JCM 17158</name>
    <dbReference type="NCBI Taxonomy" id="1291734"/>
    <lineage>
        <taxon>Bacteria</taxon>
        <taxon>Bacillati</taxon>
        <taxon>Bacillota</taxon>
        <taxon>Bacilli</taxon>
        <taxon>Lactobacillales</taxon>
        <taxon>Lactobacillaceae</taxon>
        <taxon>Lacticaseibacillus</taxon>
    </lineage>
</organism>
<evidence type="ECO:0000256" key="5">
    <source>
        <dbReference type="SAM" id="MobiDB-lite"/>
    </source>
</evidence>
<dbReference type="Pfam" id="PF17883">
    <property type="entry name" value="MBG"/>
    <property type="match status" value="3"/>
</dbReference>
<evidence type="ECO:0000256" key="6">
    <source>
        <dbReference type="SAM" id="Phobius"/>
    </source>
</evidence>
<keyword evidence="6" id="KW-1133">Transmembrane helix</keyword>
<dbReference type="Gene3D" id="2.60.40.4300">
    <property type="match status" value="1"/>
</dbReference>
<comment type="caution">
    <text evidence="8">The sequence shown here is derived from an EMBL/GenBank/DDBJ whole genome shotgun (WGS) entry which is preliminary data.</text>
</comment>
<dbReference type="Gene3D" id="3.10.430.110">
    <property type="match status" value="2"/>
</dbReference>
<evidence type="ECO:0000256" key="3">
    <source>
        <dbReference type="ARBA" id="ARBA00022729"/>
    </source>
</evidence>
<reference evidence="8 9" key="1">
    <citation type="journal article" date="2015" name="Genome Announc.">
        <title>Expanding the biotechnology potential of lactobacilli through comparative genomics of 213 strains and associated genera.</title>
        <authorList>
            <person name="Sun Z."/>
            <person name="Harris H.M."/>
            <person name="McCann A."/>
            <person name="Guo C."/>
            <person name="Argimon S."/>
            <person name="Zhang W."/>
            <person name="Yang X."/>
            <person name="Jeffery I.B."/>
            <person name="Cooney J.C."/>
            <person name="Kagawa T.F."/>
            <person name="Liu W."/>
            <person name="Song Y."/>
            <person name="Salvetti E."/>
            <person name="Wrobel A."/>
            <person name="Rasinkangas P."/>
            <person name="Parkhill J."/>
            <person name="Rea M.C."/>
            <person name="O'Sullivan O."/>
            <person name="Ritari J."/>
            <person name="Douillard F.P."/>
            <person name="Paul Ross R."/>
            <person name="Yang R."/>
            <person name="Briner A.E."/>
            <person name="Felis G.E."/>
            <person name="de Vos W.M."/>
            <person name="Barrangou R."/>
            <person name="Klaenhammer T.R."/>
            <person name="Caufield P.W."/>
            <person name="Cui Y."/>
            <person name="Zhang H."/>
            <person name="O'Toole P.W."/>
        </authorList>
    </citation>
    <scope>NUCLEOTIDE SEQUENCE [LARGE SCALE GENOMIC DNA]</scope>
    <source>
        <strain evidence="8 9">JCM 17158</strain>
    </source>
</reference>
<dbReference type="STRING" id="1291734.FD02_GL001629"/>
<dbReference type="Gene3D" id="3.10.20.470">
    <property type="match status" value="1"/>
</dbReference>
<protein>
    <recommendedName>
        <fullName evidence="7">Gram-positive cocci surface proteins LPxTG domain-containing protein</fullName>
    </recommendedName>
</protein>
<keyword evidence="4" id="KW-0572">Peptidoglycan-anchor</keyword>
<feature type="region of interest" description="Disordered" evidence="5">
    <location>
        <begin position="2337"/>
        <end position="2368"/>
    </location>
</feature>
<dbReference type="InterPro" id="IPR019931">
    <property type="entry name" value="LPXTG_anchor"/>
</dbReference>
<dbReference type="Pfam" id="PF00746">
    <property type="entry name" value="Gram_pos_anchor"/>
    <property type="match status" value="1"/>
</dbReference>